<sequence length="112" mass="12567">MPPEALFRALGDTTRLRCLMLLLREGELCVCELTEALALSQPKISRHLAHLRDAGITDVRRDGTWVFYRVAENLPSWARAVLKATFDGNATGETFVEDLDRLKKMVGRPARG</sequence>
<dbReference type="CDD" id="cd00090">
    <property type="entry name" value="HTH_ARSR"/>
    <property type="match status" value="1"/>
</dbReference>
<dbReference type="SUPFAM" id="SSF46785">
    <property type="entry name" value="Winged helix' DNA-binding domain"/>
    <property type="match status" value="1"/>
</dbReference>
<dbReference type="InterPro" id="IPR036390">
    <property type="entry name" value="WH_DNA-bd_sf"/>
</dbReference>
<dbReference type="Gene3D" id="1.10.10.10">
    <property type="entry name" value="Winged helix-like DNA-binding domain superfamily/Winged helix DNA-binding domain"/>
    <property type="match status" value="1"/>
</dbReference>
<dbReference type="GO" id="GO:0003700">
    <property type="term" value="F:DNA-binding transcription factor activity"/>
    <property type="evidence" value="ECO:0007669"/>
    <property type="project" value="InterPro"/>
</dbReference>
<dbReference type="PANTHER" id="PTHR33154">
    <property type="entry name" value="TRANSCRIPTIONAL REGULATOR, ARSR FAMILY"/>
    <property type="match status" value="1"/>
</dbReference>
<dbReference type="NCBIfam" id="NF007528">
    <property type="entry name" value="PRK10141.1"/>
    <property type="match status" value="1"/>
</dbReference>
<dbReference type="Proteomes" id="UP000427716">
    <property type="component" value="Chromosome"/>
</dbReference>
<dbReference type="InterPro" id="IPR036388">
    <property type="entry name" value="WH-like_DNA-bd_sf"/>
</dbReference>
<reference evidence="6 7" key="1">
    <citation type="submission" date="2019-11" db="EMBL/GenBank/DDBJ databases">
        <authorList>
            <person name="Zhang J."/>
            <person name="Sun C."/>
        </authorList>
    </citation>
    <scope>NUCLEOTIDE SEQUENCE [LARGE SCALE GENOMIC DNA]</scope>
    <source>
        <strain evidence="7">sp2</strain>
    </source>
</reference>
<keyword evidence="7" id="KW-1185">Reference proteome</keyword>
<accession>A0A6I6D1F6</accession>
<evidence type="ECO:0000256" key="4">
    <source>
        <dbReference type="ARBA" id="ARBA00023163"/>
    </source>
</evidence>
<dbReference type="NCBIfam" id="NF033788">
    <property type="entry name" value="HTH_metalloreg"/>
    <property type="match status" value="1"/>
</dbReference>
<organism evidence="6 7">
    <name type="scientific">Guyparkeria halophila</name>
    <dbReference type="NCBI Taxonomy" id="47960"/>
    <lineage>
        <taxon>Bacteria</taxon>
        <taxon>Pseudomonadati</taxon>
        <taxon>Pseudomonadota</taxon>
        <taxon>Gammaproteobacteria</taxon>
        <taxon>Chromatiales</taxon>
        <taxon>Thioalkalibacteraceae</taxon>
        <taxon>Guyparkeria</taxon>
    </lineage>
</organism>
<dbReference type="InterPro" id="IPR051081">
    <property type="entry name" value="HTH_MetalResp_TranReg"/>
</dbReference>
<keyword evidence="4" id="KW-0804">Transcription</keyword>
<dbReference type="GO" id="GO:0046685">
    <property type="term" value="P:response to arsenic-containing substance"/>
    <property type="evidence" value="ECO:0007669"/>
    <property type="project" value="UniProtKB-KW"/>
</dbReference>
<keyword evidence="2" id="KW-0805">Transcription regulation</keyword>
<dbReference type="PANTHER" id="PTHR33154:SF18">
    <property type="entry name" value="ARSENICAL RESISTANCE OPERON REPRESSOR"/>
    <property type="match status" value="1"/>
</dbReference>
<dbReference type="Pfam" id="PF01022">
    <property type="entry name" value="HTH_5"/>
    <property type="match status" value="1"/>
</dbReference>
<dbReference type="PRINTS" id="PR00778">
    <property type="entry name" value="HTHARSR"/>
</dbReference>
<keyword evidence="1" id="KW-0059">Arsenical resistance</keyword>
<name>A0A6I6D1F6_9GAMM</name>
<dbReference type="KEGG" id="ghl:GM160_00585"/>
<dbReference type="InterPro" id="IPR011991">
    <property type="entry name" value="ArsR-like_HTH"/>
</dbReference>
<evidence type="ECO:0000259" key="5">
    <source>
        <dbReference type="PROSITE" id="PS50987"/>
    </source>
</evidence>
<evidence type="ECO:0000256" key="1">
    <source>
        <dbReference type="ARBA" id="ARBA00022849"/>
    </source>
</evidence>
<protein>
    <submittedName>
        <fullName evidence="6">Metalloregulator ArsR/SmtB family transcription factor</fullName>
    </submittedName>
</protein>
<keyword evidence="3" id="KW-0238">DNA-binding</keyword>
<dbReference type="PROSITE" id="PS50987">
    <property type="entry name" value="HTH_ARSR_2"/>
    <property type="match status" value="1"/>
</dbReference>
<evidence type="ECO:0000256" key="2">
    <source>
        <dbReference type="ARBA" id="ARBA00023015"/>
    </source>
</evidence>
<dbReference type="AlphaFoldDB" id="A0A6I6D1F6"/>
<dbReference type="GO" id="GO:0003677">
    <property type="term" value="F:DNA binding"/>
    <property type="evidence" value="ECO:0007669"/>
    <property type="project" value="UniProtKB-KW"/>
</dbReference>
<dbReference type="EMBL" id="CP046415">
    <property type="protein sequence ID" value="QGT79510.1"/>
    <property type="molecule type" value="Genomic_DNA"/>
</dbReference>
<gene>
    <name evidence="6" type="ORF">GM160_00585</name>
</gene>
<evidence type="ECO:0000256" key="3">
    <source>
        <dbReference type="ARBA" id="ARBA00023125"/>
    </source>
</evidence>
<proteinExistence type="predicted"/>
<dbReference type="InterPro" id="IPR001845">
    <property type="entry name" value="HTH_ArsR_DNA-bd_dom"/>
</dbReference>
<feature type="domain" description="HTH arsR-type" evidence="5">
    <location>
        <begin position="1"/>
        <end position="89"/>
    </location>
</feature>
<evidence type="ECO:0000313" key="6">
    <source>
        <dbReference type="EMBL" id="QGT79510.1"/>
    </source>
</evidence>
<dbReference type="FunFam" id="1.10.10.10:FF:000279">
    <property type="entry name" value="Transcriptional regulator, ArsR family"/>
    <property type="match status" value="1"/>
</dbReference>
<evidence type="ECO:0000313" key="7">
    <source>
        <dbReference type="Proteomes" id="UP000427716"/>
    </source>
</evidence>
<dbReference type="SMART" id="SM00418">
    <property type="entry name" value="HTH_ARSR"/>
    <property type="match status" value="1"/>
</dbReference>